<evidence type="ECO:0000313" key="5">
    <source>
        <dbReference type="Proteomes" id="UP000023067"/>
    </source>
</evidence>
<dbReference type="GO" id="GO:0004176">
    <property type="term" value="F:ATP-dependent peptidase activity"/>
    <property type="evidence" value="ECO:0007669"/>
    <property type="project" value="UniProtKB-UniRule"/>
</dbReference>
<dbReference type="InterPro" id="IPR027065">
    <property type="entry name" value="Lon_Prtase"/>
</dbReference>
<dbReference type="HOGENOM" id="CLU_042037_1_0_11"/>
<evidence type="ECO:0000259" key="2">
    <source>
        <dbReference type="PROSITE" id="PS50106"/>
    </source>
</evidence>
<dbReference type="Gene3D" id="2.30.42.10">
    <property type="match status" value="1"/>
</dbReference>
<dbReference type="SUPFAM" id="SSF50156">
    <property type="entry name" value="PDZ domain-like"/>
    <property type="match status" value="1"/>
</dbReference>
<dbReference type="PATRIC" id="fig|396014.3.peg.2465"/>
<dbReference type="InterPro" id="IPR008269">
    <property type="entry name" value="Lon_proteolytic"/>
</dbReference>
<dbReference type="GO" id="GO:0006508">
    <property type="term" value="P:proteolysis"/>
    <property type="evidence" value="ECO:0007669"/>
    <property type="project" value="UniProtKB-KW"/>
</dbReference>
<dbReference type="Gene3D" id="3.30.230.10">
    <property type="match status" value="1"/>
</dbReference>
<dbReference type="GO" id="GO:0004252">
    <property type="term" value="F:serine-type endopeptidase activity"/>
    <property type="evidence" value="ECO:0007669"/>
    <property type="project" value="UniProtKB-UniRule"/>
</dbReference>
<feature type="active site" evidence="1">
    <location>
        <position position="253"/>
    </location>
</feature>
<dbReference type="Proteomes" id="UP000023067">
    <property type="component" value="Unassembled WGS sequence"/>
</dbReference>
<feature type="active site" evidence="1">
    <location>
        <position position="298"/>
    </location>
</feature>
<gene>
    <name evidence="4" type="ORF">BF93_02155</name>
</gene>
<dbReference type="Pfam" id="PF05362">
    <property type="entry name" value="Lon_C"/>
    <property type="match status" value="1"/>
</dbReference>
<dbReference type="PANTHER" id="PTHR10046">
    <property type="entry name" value="ATP DEPENDENT LON PROTEASE FAMILY MEMBER"/>
    <property type="match status" value="1"/>
</dbReference>
<comment type="catalytic activity">
    <reaction evidence="1">
        <text>Hydrolysis of proteins in presence of ATP.</text>
        <dbReference type="EC" id="3.4.21.53"/>
    </reaction>
</comment>
<keyword evidence="5" id="KW-1185">Reference proteome</keyword>
<comment type="caution">
    <text evidence="4">The sequence shown here is derived from an EMBL/GenBank/DDBJ whole genome shotgun (WGS) entry which is preliminary data.</text>
</comment>
<dbReference type="eggNOG" id="COG3480">
    <property type="taxonomic scope" value="Bacteria"/>
</dbReference>
<feature type="domain" description="Lon proteolytic" evidence="3">
    <location>
        <begin position="245"/>
        <end position="346"/>
    </location>
</feature>
<dbReference type="EMBL" id="JDYK01000013">
    <property type="protein sequence ID" value="EWS80676.1"/>
    <property type="molecule type" value="Genomic_DNA"/>
</dbReference>
<organism evidence="4 5">
    <name type="scientific">Brachybacterium phenoliresistens</name>
    <dbReference type="NCBI Taxonomy" id="396014"/>
    <lineage>
        <taxon>Bacteria</taxon>
        <taxon>Bacillati</taxon>
        <taxon>Actinomycetota</taxon>
        <taxon>Actinomycetes</taxon>
        <taxon>Micrococcales</taxon>
        <taxon>Dermabacteraceae</taxon>
        <taxon>Brachybacterium</taxon>
    </lineage>
</organism>
<dbReference type="InterPro" id="IPR036034">
    <property type="entry name" value="PDZ_sf"/>
</dbReference>
<dbReference type="InterPro" id="IPR001478">
    <property type="entry name" value="PDZ"/>
</dbReference>
<dbReference type="InterPro" id="IPR020568">
    <property type="entry name" value="Ribosomal_Su5_D2-typ_SF"/>
</dbReference>
<protein>
    <recommendedName>
        <fullName evidence="1">endopeptidase La</fullName>
        <ecNumber evidence="1">3.4.21.53</ecNumber>
    </recommendedName>
</protein>
<reference evidence="4 5" key="1">
    <citation type="submission" date="2014-02" db="EMBL/GenBank/DDBJ databases">
        <title>Genome sequence of Brachybacterium phenoliresistens strain W13A50.</title>
        <authorList>
            <person name="Wang X."/>
        </authorList>
    </citation>
    <scope>NUCLEOTIDE SEQUENCE [LARGE SCALE GENOMIC DNA]</scope>
    <source>
        <strain evidence="4 5">W13A50</strain>
    </source>
</reference>
<keyword evidence="1" id="KW-0645">Protease</keyword>
<dbReference type="EC" id="3.4.21.53" evidence="1"/>
<proteinExistence type="inferred from homology"/>
<keyword evidence="1" id="KW-0378">Hydrolase</keyword>
<dbReference type="AlphaFoldDB" id="Z9JSA2"/>
<evidence type="ECO:0000259" key="3">
    <source>
        <dbReference type="PROSITE" id="PS51786"/>
    </source>
</evidence>
<dbReference type="InterPro" id="IPR014721">
    <property type="entry name" value="Ribsml_uS5_D2-typ_fold_subgr"/>
</dbReference>
<sequence>MRRTLGRILERSAFAHPRTALISGTVLLGLMVGCSAVPVPYVIEQPGPAIDVLGQYQDEDIISIEGHETYPSDGKLMMTTVSVDGGPGYTVTAAEVVLAWFDRSRAVFPRELLFPEGRTREDVTLENTVQMSTSQQGAVAVALDELGIPYERTVVVAGIEDGAASADVLEAGDEILAVRGERTADAAATQQLVARSVPGEEIALTVRRGGEDLELSVPTREVDGTARMGVVLADGYEFPFDVGISVGDIGGPSAGLMFSLSVYDELTEGALPGGREIAGTGTIAEDGAVGPIGGIRQKMIGARDAGADYFLAPGQNCDEVAGNVPSGLQVVRVDTFDQALEATESIAATGTVDGLPTCEGS</sequence>
<feature type="domain" description="PDZ" evidence="2">
    <location>
        <begin position="128"/>
        <end position="221"/>
    </location>
</feature>
<dbReference type="SUPFAM" id="SSF54211">
    <property type="entry name" value="Ribosomal protein S5 domain 2-like"/>
    <property type="match status" value="1"/>
</dbReference>
<evidence type="ECO:0000256" key="1">
    <source>
        <dbReference type="PROSITE-ProRule" id="PRU01122"/>
    </source>
</evidence>
<dbReference type="SMART" id="SM00228">
    <property type="entry name" value="PDZ"/>
    <property type="match status" value="1"/>
</dbReference>
<comment type="similarity">
    <text evidence="1">Belongs to the peptidase S16 family.</text>
</comment>
<name>Z9JSA2_9MICO</name>
<dbReference type="STRING" id="396014.BF93_02155"/>
<dbReference type="PROSITE" id="PS50106">
    <property type="entry name" value="PDZ"/>
    <property type="match status" value="1"/>
</dbReference>
<dbReference type="PROSITE" id="PS51786">
    <property type="entry name" value="LON_PROTEOLYTIC"/>
    <property type="match status" value="1"/>
</dbReference>
<dbReference type="PROSITE" id="PS51257">
    <property type="entry name" value="PROKAR_LIPOPROTEIN"/>
    <property type="match status" value="1"/>
</dbReference>
<accession>Z9JSA2</accession>
<dbReference type="GO" id="GO:0005524">
    <property type="term" value="F:ATP binding"/>
    <property type="evidence" value="ECO:0007669"/>
    <property type="project" value="InterPro"/>
</dbReference>
<dbReference type="Pfam" id="PF13180">
    <property type="entry name" value="PDZ_2"/>
    <property type="match status" value="1"/>
</dbReference>
<evidence type="ECO:0000313" key="4">
    <source>
        <dbReference type="EMBL" id="EWS80676.1"/>
    </source>
</evidence>
<keyword evidence="1" id="KW-0720">Serine protease</keyword>
<dbReference type="GO" id="GO:0030163">
    <property type="term" value="P:protein catabolic process"/>
    <property type="evidence" value="ECO:0007669"/>
    <property type="project" value="InterPro"/>
</dbReference>